<protein>
    <submittedName>
        <fullName evidence="1">Acyl-CoA thioesterase</fullName>
    </submittedName>
</protein>
<dbReference type="OrthoDB" id="7204167at2"/>
<proteinExistence type="predicted"/>
<dbReference type="InterPro" id="IPR029069">
    <property type="entry name" value="HotDog_dom_sf"/>
</dbReference>
<accession>A0A5S3P7P9</accession>
<name>A0A5S3P7P9_9RHOB</name>
<dbReference type="AlphaFoldDB" id="A0A5S3P7P9"/>
<comment type="caution">
    <text evidence="1">The sequence shown here is derived from an EMBL/GenBank/DDBJ whole genome shotgun (WGS) entry which is preliminary data.</text>
</comment>
<organism evidence="1 2">
    <name type="scientific">Sulfitobacter sabulilitoris</name>
    <dbReference type="NCBI Taxonomy" id="2562655"/>
    <lineage>
        <taxon>Bacteria</taxon>
        <taxon>Pseudomonadati</taxon>
        <taxon>Pseudomonadota</taxon>
        <taxon>Alphaproteobacteria</taxon>
        <taxon>Rhodobacterales</taxon>
        <taxon>Roseobacteraceae</taxon>
        <taxon>Sulfitobacter</taxon>
    </lineage>
</organism>
<dbReference type="RefSeq" id="WP_138663792.1">
    <property type="nucleotide sequence ID" value="NZ_VANS01000010.1"/>
</dbReference>
<dbReference type="Gene3D" id="3.10.129.10">
    <property type="entry name" value="Hotdog Thioesterase"/>
    <property type="match status" value="1"/>
</dbReference>
<evidence type="ECO:0000313" key="2">
    <source>
        <dbReference type="Proteomes" id="UP000309550"/>
    </source>
</evidence>
<gene>
    <name evidence="1" type="ORF">FDT80_18365</name>
</gene>
<dbReference type="EMBL" id="VANS01000010">
    <property type="protein sequence ID" value="TMM49307.1"/>
    <property type="molecule type" value="Genomic_DNA"/>
</dbReference>
<dbReference type="SUPFAM" id="SSF54637">
    <property type="entry name" value="Thioesterase/thiol ester dehydrase-isomerase"/>
    <property type="match status" value="1"/>
</dbReference>
<evidence type="ECO:0000313" key="1">
    <source>
        <dbReference type="EMBL" id="TMM49307.1"/>
    </source>
</evidence>
<dbReference type="CDD" id="cd00586">
    <property type="entry name" value="4HBT"/>
    <property type="match status" value="1"/>
</dbReference>
<reference evidence="1 2" key="1">
    <citation type="submission" date="2019-05" db="EMBL/GenBank/DDBJ databases">
        <title>Sulfitobacter sabulilitoris sp. nov., isolated from a marine sand.</title>
        <authorList>
            <person name="Yoon J.-H."/>
        </authorList>
    </citation>
    <scope>NUCLEOTIDE SEQUENCE [LARGE SCALE GENOMIC DNA]</scope>
    <source>
        <strain evidence="1 2">HSMS-29</strain>
    </source>
</reference>
<dbReference type="Pfam" id="PF13279">
    <property type="entry name" value="4HBT_2"/>
    <property type="match status" value="1"/>
</dbReference>
<keyword evidence="2" id="KW-1185">Reference proteome</keyword>
<sequence length="139" mass="15622">MADIFELPIKVLFQHCDPAGIVFYPRYFEMVNQTVEEWHELGLDYSFARMHSEDRRGVPTVSIGAEFSAPSRLGDVLTWRLELIRLGRTSAHLRVTALAGDELRMVATPVLVCLDMDSGRPVPWADGVRAAMSKYLAAQ</sequence>
<dbReference type="Proteomes" id="UP000309550">
    <property type="component" value="Unassembled WGS sequence"/>
</dbReference>